<dbReference type="FunFam" id="3.20.20.450:FF:000001">
    <property type="entry name" value="Cyclic di-GMP phosphodiesterase yahA"/>
    <property type="match status" value="1"/>
</dbReference>
<dbReference type="InterPro" id="IPR029787">
    <property type="entry name" value="Nucleotide_cyclase"/>
</dbReference>
<dbReference type="Gene3D" id="3.20.20.450">
    <property type="entry name" value="EAL domain"/>
    <property type="match status" value="1"/>
</dbReference>
<dbReference type="InterPro" id="IPR035919">
    <property type="entry name" value="EAL_sf"/>
</dbReference>
<dbReference type="NCBIfam" id="TIGR00229">
    <property type="entry name" value="sensory_box"/>
    <property type="match status" value="2"/>
</dbReference>
<dbReference type="Pfam" id="PF00563">
    <property type="entry name" value="EAL"/>
    <property type="match status" value="1"/>
</dbReference>
<dbReference type="InterPro" id="IPR000700">
    <property type="entry name" value="PAS-assoc_C"/>
</dbReference>
<dbReference type="InterPro" id="IPR043128">
    <property type="entry name" value="Rev_trsase/Diguanyl_cyclase"/>
</dbReference>
<feature type="domain" description="PAS" evidence="1">
    <location>
        <begin position="297"/>
        <end position="380"/>
    </location>
</feature>
<gene>
    <name evidence="5" type="ORF">KBTEX_01904</name>
</gene>
<dbReference type="SUPFAM" id="SSF55781">
    <property type="entry name" value="GAF domain-like"/>
    <property type="match status" value="1"/>
</dbReference>
<dbReference type="CDD" id="cd00130">
    <property type="entry name" value="PAS"/>
    <property type="match status" value="2"/>
</dbReference>
<accession>A0A5B8RAF7</accession>
<evidence type="ECO:0000259" key="2">
    <source>
        <dbReference type="PROSITE" id="PS50113"/>
    </source>
</evidence>
<dbReference type="InterPro" id="IPR013656">
    <property type="entry name" value="PAS_4"/>
</dbReference>
<feature type="domain" description="EAL" evidence="3">
    <location>
        <begin position="592"/>
        <end position="846"/>
    </location>
</feature>
<feature type="domain" description="PAS" evidence="1">
    <location>
        <begin position="177"/>
        <end position="247"/>
    </location>
</feature>
<evidence type="ECO:0008006" key="6">
    <source>
        <dbReference type="Google" id="ProtNLM"/>
    </source>
</evidence>
<evidence type="ECO:0000259" key="1">
    <source>
        <dbReference type="PROSITE" id="PS50112"/>
    </source>
</evidence>
<dbReference type="AlphaFoldDB" id="A0A5B8RAF7"/>
<dbReference type="Pfam" id="PF13185">
    <property type="entry name" value="GAF_2"/>
    <property type="match status" value="1"/>
</dbReference>
<evidence type="ECO:0000259" key="3">
    <source>
        <dbReference type="PROSITE" id="PS50883"/>
    </source>
</evidence>
<proteinExistence type="predicted"/>
<dbReference type="PROSITE" id="PS50883">
    <property type="entry name" value="EAL"/>
    <property type="match status" value="1"/>
</dbReference>
<dbReference type="InterPro" id="IPR001610">
    <property type="entry name" value="PAC"/>
</dbReference>
<dbReference type="PROSITE" id="PS50887">
    <property type="entry name" value="GGDEF"/>
    <property type="match status" value="1"/>
</dbReference>
<dbReference type="Pfam" id="PF13426">
    <property type="entry name" value="PAS_9"/>
    <property type="match status" value="1"/>
</dbReference>
<sequence length="851" mass="94129">MPRVSSTLDLRQAVHDRIAEQAPLEQIFTAIVAMAEEALPGARVSIMRYDPDSNTLSLTGQSPFPQWCEAALNHLPVAPDTGTCGRAAYLRETVITRDIDTDPAWTGYRHVARQAGLQACWSVPILGDDGTLIGTFAVYYDRPRSPSRTARREIERAARLVALAMARHDDRRRHQATEQRHQSLFFHHPDGVCEFDLDGNFLHCNAAMEHITGFRRAGLVGRHFNEFVTPEYRALTERHFDLAARGVSQHYETSGMHPDGRQYPVEMTNLPIVVDGNVVGVYGICRDITERRARDEELRLLQRGIEASSNGVVMVDAQSPGLPMVYVNPAFTHITGYTRDEAIGHNCRFLQGADTDPADIERIRDALSTHRDVQITLRNYRKGGQAFWNRLSLTAVFDEQQRCTHFIGIQQDVTRERESRAQLAYQATHDRLTGLLTREALIQELSRLDHALLLHIDLDGFSQVNAGAGYEAGNRLLLSVSQRLGEIADVNAMIARLSGDGFAIAVPGRNSTRVGIRLIERLLDALATPFENITGHPLQISASIGAASTDYSGEDKEALLGNAEAAMREAKQIGRNTWQWYSAEVASPVRDYVVLRRELQQAIAEDQLELHYQPIVAADTGEVRSLEALVRWRHPERGLLGPGEFIPLAETTGQIVDIGTWVLRQACRDLAGQRRNGGLDVPVAVNLSPIQFRRTGFLDMVRTALADNGIEGEALEVEVTESVLLSGADQAIALLDELRAMGVRVAIDDFGTGYSSLSYLRDLPITKVKLDRGFIRDINESRGNAAIVEAVAHMARHLGIEVVAEGVETTAQHEALQRFGCGLLQGFLFSPPRPLEAIARGPRVLLPVAPS</sequence>
<dbReference type="InterPro" id="IPR029016">
    <property type="entry name" value="GAF-like_dom_sf"/>
</dbReference>
<dbReference type="PROSITE" id="PS50112">
    <property type="entry name" value="PAS"/>
    <property type="match status" value="2"/>
</dbReference>
<dbReference type="PANTHER" id="PTHR44757:SF2">
    <property type="entry name" value="BIOFILM ARCHITECTURE MAINTENANCE PROTEIN MBAA"/>
    <property type="match status" value="1"/>
</dbReference>
<dbReference type="InterPro" id="IPR000160">
    <property type="entry name" value="GGDEF_dom"/>
</dbReference>
<dbReference type="PANTHER" id="PTHR44757">
    <property type="entry name" value="DIGUANYLATE CYCLASE DGCP"/>
    <property type="match status" value="1"/>
</dbReference>
<dbReference type="InterPro" id="IPR001633">
    <property type="entry name" value="EAL_dom"/>
</dbReference>
<dbReference type="SMART" id="SM00052">
    <property type="entry name" value="EAL"/>
    <property type="match status" value="1"/>
</dbReference>
<dbReference type="Gene3D" id="3.30.450.40">
    <property type="match status" value="1"/>
</dbReference>
<dbReference type="SUPFAM" id="SSF141868">
    <property type="entry name" value="EAL domain-like"/>
    <property type="match status" value="1"/>
</dbReference>
<dbReference type="SMART" id="SM00267">
    <property type="entry name" value="GGDEF"/>
    <property type="match status" value="1"/>
</dbReference>
<reference evidence="5" key="1">
    <citation type="submission" date="2019-06" db="EMBL/GenBank/DDBJ databases">
        <authorList>
            <person name="Murdoch R.W."/>
            <person name="Fathepure B."/>
        </authorList>
    </citation>
    <scope>NUCLEOTIDE SEQUENCE</scope>
</reference>
<dbReference type="InterPro" id="IPR000014">
    <property type="entry name" value="PAS"/>
</dbReference>
<dbReference type="CDD" id="cd01948">
    <property type="entry name" value="EAL"/>
    <property type="match status" value="1"/>
</dbReference>
<dbReference type="InterPro" id="IPR003018">
    <property type="entry name" value="GAF"/>
</dbReference>
<dbReference type="Pfam" id="PF00990">
    <property type="entry name" value="GGDEF"/>
    <property type="match status" value="1"/>
</dbReference>
<feature type="domain" description="PAC" evidence="2">
    <location>
        <begin position="249"/>
        <end position="300"/>
    </location>
</feature>
<dbReference type="SMART" id="SM00065">
    <property type="entry name" value="GAF"/>
    <property type="match status" value="1"/>
</dbReference>
<dbReference type="SUPFAM" id="SSF55073">
    <property type="entry name" value="Nucleotide cyclase"/>
    <property type="match status" value="1"/>
</dbReference>
<dbReference type="Gene3D" id="3.30.70.270">
    <property type="match status" value="1"/>
</dbReference>
<dbReference type="Pfam" id="PF08448">
    <property type="entry name" value="PAS_4"/>
    <property type="match status" value="1"/>
</dbReference>
<feature type="domain" description="PAC" evidence="2">
    <location>
        <begin position="371"/>
        <end position="425"/>
    </location>
</feature>
<dbReference type="InterPro" id="IPR035965">
    <property type="entry name" value="PAS-like_dom_sf"/>
</dbReference>
<dbReference type="SUPFAM" id="SSF55785">
    <property type="entry name" value="PYP-like sensor domain (PAS domain)"/>
    <property type="match status" value="2"/>
</dbReference>
<dbReference type="SMART" id="SM00091">
    <property type="entry name" value="PAS"/>
    <property type="match status" value="2"/>
</dbReference>
<dbReference type="InterPro" id="IPR052155">
    <property type="entry name" value="Biofilm_reg_signaling"/>
</dbReference>
<dbReference type="EMBL" id="MN079104">
    <property type="protein sequence ID" value="QEA05581.1"/>
    <property type="molecule type" value="Genomic_DNA"/>
</dbReference>
<evidence type="ECO:0000259" key="4">
    <source>
        <dbReference type="PROSITE" id="PS50887"/>
    </source>
</evidence>
<dbReference type="InterPro" id="IPR012226">
    <property type="entry name" value="Diguanyl_cyclase/Pdiesterase"/>
</dbReference>
<name>A0A5B8RAF7_9ZZZZ</name>
<dbReference type="PIRSF" id="PIRSF005925">
    <property type="entry name" value="Dos"/>
    <property type="match status" value="1"/>
</dbReference>
<dbReference type="SMART" id="SM00086">
    <property type="entry name" value="PAC"/>
    <property type="match status" value="2"/>
</dbReference>
<evidence type="ECO:0000313" key="5">
    <source>
        <dbReference type="EMBL" id="QEA05581.1"/>
    </source>
</evidence>
<dbReference type="CDD" id="cd01949">
    <property type="entry name" value="GGDEF"/>
    <property type="match status" value="1"/>
</dbReference>
<dbReference type="Gene3D" id="3.30.450.20">
    <property type="entry name" value="PAS domain"/>
    <property type="match status" value="2"/>
</dbReference>
<protein>
    <recommendedName>
        <fullName evidence="6">EAL domain</fullName>
    </recommendedName>
</protein>
<organism evidence="5">
    <name type="scientific">uncultured organism</name>
    <dbReference type="NCBI Taxonomy" id="155900"/>
    <lineage>
        <taxon>unclassified sequences</taxon>
        <taxon>environmental samples</taxon>
    </lineage>
</organism>
<dbReference type="NCBIfam" id="TIGR00254">
    <property type="entry name" value="GGDEF"/>
    <property type="match status" value="1"/>
</dbReference>
<dbReference type="PROSITE" id="PS50113">
    <property type="entry name" value="PAC"/>
    <property type="match status" value="2"/>
</dbReference>
<feature type="domain" description="GGDEF" evidence="4">
    <location>
        <begin position="449"/>
        <end position="583"/>
    </location>
</feature>